<dbReference type="SUPFAM" id="SSF48508">
    <property type="entry name" value="Nuclear receptor ligand-binding domain"/>
    <property type="match status" value="1"/>
</dbReference>
<dbReference type="GO" id="GO:0008270">
    <property type="term" value="F:zinc ion binding"/>
    <property type="evidence" value="ECO:0007669"/>
    <property type="project" value="UniProtKB-KW"/>
</dbReference>
<dbReference type="InterPro" id="IPR001628">
    <property type="entry name" value="Znf_hrmn_rcpt"/>
</dbReference>
<dbReference type="GO" id="GO:0045944">
    <property type="term" value="P:positive regulation of transcription by RNA polymerase II"/>
    <property type="evidence" value="ECO:0007669"/>
    <property type="project" value="EnsemblMetazoa"/>
</dbReference>
<keyword evidence="9" id="KW-0675">Receptor</keyword>
<dbReference type="FunCoup" id="E3LCI3">
    <property type="interactions" value="113"/>
</dbReference>
<dbReference type="InParanoid" id="E3LCI3"/>
<evidence type="ECO:0000256" key="6">
    <source>
        <dbReference type="ARBA" id="ARBA00023015"/>
    </source>
</evidence>
<keyword evidence="8" id="KW-0804">Transcription</keyword>
<keyword evidence="15" id="KW-1185">Reference proteome</keyword>
<evidence type="ECO:0000256" key="3">
    <source>
        <dbReference type="ARBA" id="ARBA00022723"/>
    </source>
</evidence>
<feature type="domain" description="NR LBD" evidence="13">
    <location>
        <begin position="220"/>
        <end position="470"/>
    </location>
</feature>
<dbReference type="FunFam" id="3.30.50.10:FF:000028">
    <property type="entry name" value="Nuclear receptor subfamily 2, group E, member 3"/>
    <property type="match status" value="1"/>
</dbReference>
<evidence type="ECO:0000256" key="1">
    <source>
        <dbReference type="ARBA" id="ARBA00004123"/>
    </source>
</evidence>
<gene>
    <name evidence="14" type="primary">Cre-fax-1</name>
    <name evidence="14" type="ORF">CRE_00427</name>
</gene>
<evidence type="ECO:0000256" key="9">
    <source>
        <dbReference type="ARBA" id="ARBA00023170"/>
    </source>
</evidence>
<evidence type="ECO:0000256" key="5">
    <source>
        <dbReference type="ARBA" id="ARBA00022833"/>
    </source>
</evidence>
<keyword evidence="7" id="KW-0238">DNA-binding</keyword>
<dbReference type="GO" id="GO:0043565">
    <property type="term" value="F:sequence-specific DNA binding"/>
    <property type="evidence" value="ECO:0007669"/>
    <property type="project" value="EnsemblMetazoa"/>
</dbReference>
<evidence type="ECO:0000256" key="11">
    <source>
        <dbReference type="SAM" id="MobiDB-lite"/>
    </source>
</evidence>
<dbReference type="SUPFAM" id="SSF57716">
    <property type="entry name" value="Glucocorticoid receptor-like (DNA-binding domain)"/>
    <property type="match status" value="1"/>
</dbReference>
<dbReference type="GO" id="GO:0005634">
    <property type="term" value="C:nucleus"/>
    <property type="evidence" value="ECO:0007669"/>
    <property type="project" value="UniProtKB-SubCell"/>
</dbReference>
<dbReference type="Gene3D" id="3.30.50.10">
    <property type="entry name" value="Erythroid Transcription Factor GATA-1, subunit A"/>
    <property type="match status" value="1"/>
</dbReference>
<dbReference type="OrthoDB" id="5771769at2759"/>
<evidence type="ECO:0000313" key="15">
    <source>
        <dbReference type="Proteomes" id="UP000008281"/>
    </source>
</evidence>
<keyword evidence="6" id="KW-0805">Transcription regulation</keyword>
<evidence type="ECO:0000256" key="7">
    <source>
        <dbReference type="ARBA" id="ARBA00023125"/>
    </source>
</evidence>
<feature type="region of interest" description="Disordered" evidence="11">
    <location>
        <begin position="229"/>
        <end position="253"/>
    </location>
</feature>
<dbReference type="SMART" id="SM00399">
    <property type="entry name" value="ZnF_C4"/>
    <property type="match status" value="1"/>
</dbReference>
<dbReference type="EMBL" id="DS268407">
    <property type="protein sequence ID" value="EFO82700.1"/>
    <property type="molecule type" value="Genomic_DNA"/>
</dbReference>
<accession>E3LCI3</accession>
<dbReference type="OMA" id="LDQCICL"/>
<dbReference type="PROSITE" id="PS51843">
    <property type="entry name" value="NR_LBD"/>
    <property type="match status" value="1"/>
</dbReference>
<dbReference type="InterPro" id="IPR013088">
    <property type="entry name" value="Znf_NHR/GATA"/>
</dbReference>
<dbReference type="PROSITE" id="PS51030">
    <property type="entry name" value="NUCLEAR_REC_DBD_2"/>
    <property type="match status" value="1"/>
</dbReference>
<dbReference type="GO" id="GO:0043059">
    <property type="term" value="P:regulation of forward locomotion"/>
    <property type="evidence" value="ECO:0007669"/>
    <property type="project" value="EnsemblMetazoa"/>
</dbReference>
<dbReference type="GO" id="GO:0007411">
    <property type="term" value="P:axon guidance"/>
    <property type="evidence" value="ECO:0007669"/>
    <property type="project" value="EnsemblMetazoa"/>
</dbReference>
<evidence type="ECO:0000259" key="12">
    <source>
        <dbReference type="PROSITE" id="PS51030"/>
    </source>
</evidence>
<dbReference type="STRING" id="31234.E3LCI3"/>
<evidence type="ECO:0000256" key="8">
    <source>
        <dbReference type="ARBA" id="ARBA00023163"/>
    </source>
</evidence>
<comment type="similarity">
    <text evidence="2">Belongs to the nuclear hormone receptor family.</text>
</comment>
<evidence type="ECO:0000256" key="10">
    <source>
        <dbReference type="ARBA" id="ARBA00023242"/>
    </source>
</evidence>
<comment type="subcellular location">
    <subcellularLocation>
        <location evidence="1">Nucleus</location>
    </subcellularLocation>
</comment>
<proteinExistence type="inferred from homology"/>
<dbReference type="InterPro" id="IPR050274">
    <property type="entry name" value="Nuclear_hormone_rcpt_NR2"/>
</dbReference>
<dbReference type="GO" id="GO:0043058">
    <property type="term" value="P:regulation of backward locomotion"/>
    <property type="evidence" value="ECO:0007669"/>
    <property type="project" value="EnsemblMetazoa"/>
</dbReference>
<name>E3LCI3_CAERE</name>
<evidence type="ECO:0000259" key="13">
    <source>
        <dbReference type="PROSITE" id="PS51843"/>
    </source>
</evidence>
<keyword evidence="3" id="KW-0479">Metal-binding</keyword>
<feature type="compositionally biased region" description="Basic and acidic residues" evidence="11">
    <location>
        <begin position="241"/>
        <end position="251"/>
    </location>
</feature>
<reference evidence="14" key="1">
    <citation type="submission" date="2007-07" db="EMBL/GenBank/DDBJ databases">
        <title>PCAP assembly of the Caenorhabditis remanei genome.</title>
        <authorList>
            <consortium name="The Caenorhabditis remanei Sequencing Consortium"/>
            <person name="Wilson R.K."/>
        </authorList>
    </citation>
    <scope>NUCLEOTIDE SEQUENCE [LARGE SCALE GENOMIC DNA]</scope>
    <source>
        <strain evidence="14">PB4641</strain>
    </source>
</reference>
<dbReference type="HOGENOM" id="CLU_007368_9_0_1"/>
<dbReference type="GO" id="GO:0007626">
    <property type="term" value="P:locomotory behavior"/>
    <property type="evidence" value="ECO:0007669"/>
    <property type="project" value="EnsemblMetazoa"/>
</dbReference>
<dbReference type="InterPro" id="IPR000536">
    <property type="entry name" value="Nucl_hrmn_rcpt_lig-bd"/>
</dbReference>
<keyword evidence="10" id="KW-0539">Nucleus</keyword>
<evidence type="ECO:0000313" key="14">
    <source>
        <dbReference type="EMBL" id="EFO82700.1"/>
    </source>
</evidence>
<dbReference type="AlphaFoldDB" id="E3LCI3"/>
<dbReference type="Pfam" id="PF00105">
    <property type="entry name" value="zf-C4"/>
    <property type="match status" value="1"/>
</dbReference>
<evidence type="ECO:0000256" key="4">
    <source>
        <dbReference type="ARBA" id="ARBA00022771"/>
    </source>
</evidence>
<evidence type="ECO:0000256" key="2">
    <source>
        <dbReference type="ARBA" id="ARBA00005993"/>
    </source>
</evidence>
<dbReference type="Proteomes" id="UP000008281">
    <property type="component" value="Unassembled WGS sequence"/>
</dbReference>
<dbReference type="Gene3D" id="1.10.565.10">
    <property type="entry name" value="Retinoid X Receptor"/>
    <property type="match status" value="1"/>
</dbReference>
<dbReference type="PRINTS" id="PR00047">
    <property type="entry name" value="STROIDFINGER"/>
</dbReference>
<dbReference type="PANTHER" id="PTHR24083">
    <property type="entry name" value="NUCLEAR HORMONE RECEPTOR"/>
    <property type="match status" value="1"/>
</dbReference>
<protein>
    <submittedName>
        <fullName evidence="14">CRE-FAX-1 protein</fullName>
    </submittedName>
</protein>
<dbReference type="GO" id="GO:0048665">
    <property type="term" value="P:neuron fate specification"/>
    <property type="evidence" value="ECO:0007669"/>
    <property type="project" value="EnsemblMetazoa"/>
</dbReference>
<keyword evidence="4" id="KW-0863">Zinc-finger</keyword>
<dbReference type="CDD" id="cd06970">
    <property type="entry name" value="NR_DBD_PNR"/>
    <property type="match status" value="1"/>
</dbReference>
<dbReference type="PROSITE" id="PS00031">
    <property type="entry name" value="NUCLEAR_REC_DBD_1"/>
    <property type="match status" value="1"/>
</dbReference>
<dbReference type="GO" id="GO:0000981">
    <property type="term" value="F:DNA-binding transcription factor activity, RNA polymerase II-specific"/>
    <property type="evidence" value="ECO:0007669"/>
    <property type="project" value="EnsemblMetazoa"/>
</dbReference>
<sequence>MSDEDEPLNFSTSKTTEDVKEGILGVRSIFNTPLLFPPPMFNAGVISPHIAAALAMSFNQQRMNASVSPPLDHTTISVNSFPSMGSVKTDSPPTSSSPTLCCAVCGDVSSGKHYGILACNGCSGFFKRSVRRRLIYRCQAGTGNCIVDKAHRNQCQACRLKKCLNKGMNKDGIRHSTDYDSFLNFSAVQNERQPRNTATIRPALDMDPQNFFREYAGAVSAIMGHSTMIKREDSPSSASDGKTEDEKKDSLQESAMSHLESVLKWAQQFRLFAVLSDAEKRQIILTQWPRLLCIALCEQLDDTTLDEHLTSIMLKFRRLDVSPAEFNCMKAITIFMKRELSGEERDGATGQASLPYTPIFSQRGARLVAVVASVGRSVMGFGNCVILSPGLFYQKQICDTTASNEESHYQFEDQLDQCICLLQQCCQKLDSSPSRFGKLLLLLSEIHFYQTGYLESLLDTKISYLVTRFL</sequence>
<organism evidence="15">
    <name type="scientific">Caenorhabditis remanei</name>
    <name type="common">Caenorhabditis vulgaris</name>
    <dbReference type="NCBI Taxonomy" id="31234"/>
    <lineage>
        <taxon>Eukaryota</taxon>
        <taxon>Metazoa</taxon>
        <taxon>Ecdysozoa</taxon>
        <taxon>Nematoda</taxon>
        <taxon>Chromadorea</taxon>
        <taxon>Rhabditida</taxon>
        <taxon>Rhabditina</taxon>
        <taxon>Rhabditomorpha</taxon>
        <taxon>Rhabditoidea</taxon>
        <taxon>Rhabditidae</taxon>
        <taxon>Peloderinae</taxon>
        <taxon>Caenorhabditis</taxon>
    </lineage>
</organism>
<keyword evidence="5" id="KW-0862">Zinc</keyword>
<dbReference type="InterPro" id="IPR035500">
    <property type="entry name" value="NHR-like_dom_sf"/>
</dbReference>
<feature type="domain" description="Nuclear receptor" evidence="12">
    <location>
        <begin position="99"/>
        <end position="175"/>
    </location>
</feature>
<dbReference type="eggNOG" id="KOG3575">
    <property type="taxonomic scope" value="Eukaryota"/>
</dbReference>